<dbReference type="PANTHER" id="PTHR46163">
    <property type="entry name" value="TYROSINE-PROTEIN PHOSPHATASE-RELATED"/>
    <property type="match status" value="1"/>
</dbReference>
<dbReference type="Proteomes" id="UP000887569">
    <property type="component" value="Unplaced"/>
</dbReference>
<sequence>MRMQSQDAILEKIQSVVKFLYENERYSGSSSESYAGEEHDFSCECNECVEEKLEANLQVQRLINCCIERTLRKGIRGLRKERNEVVPPASGCRNRYGNVYCLDETRVKLEAESDANDYIHANYISTPFENRRFICSCKSAQASREGRLCGELKITLGPGGDCLFWCNWDVRRILREVHGAVGQLARYYGMKQHPEVGKEVNQMQWDLYLRTMGTHEPSSDSGALLGGYRPIWRCEYVALFMNRLK</sequence>
<dbReference type="InterPro" id="IPR052782">
    <property type="entry name" value="Oocyte-zygote_transition_reg"/>
</dbReference>
<dbReference type="PANTHER" id="PTHR46163:SF1">
    <property type="entry name" value="PROTEIN-TYROSINE PHOSPHATASE"/>
    <property type="match status" value="1"/>
</dbReference>
<feature type="domain" description="Tyrosine-protein phosphatase" evidence="1">
    <location>
        <begin position="93"/>
        <end position="136"/>
    </location>
</feature>
<dbReference type="SUPFAM" id="SSF52799">
    <property type="entry name" value="(Phosphotyrosine protein) phosphatases II"/>
    <property type="match status" value="1"/>
</dbReference>
<proteinExistence type="predicted"/>
<accession>A0A915CJU2</accession>
<reference evidence="3" key="1">
    <citation type="submission" date="2022-11" db="UniProtKB">
        <authorList>
            <consortium name="WormBaseParasite"/>
        </authorList>
    </citation>
    <scope>IDENTIFICATION</scope>
</reference>
<dbReference type="Gene3D" id="3.90.190.10">
    <property type="entry name" value="Protein tyrosine phosphatase superfamily"/>
    <property type="match status" value="1"/>
</dbReference>
<keyword evidence="2" id="KW-1185">Reference proteome</keyword>
<dbReference type="Pfam" id="PF00102">
    <property type="entry name" value="Y_phosphatase"/>
    <property type="match status" value="1"/>
</dbReference>
<dbReference type="WBParaSite" id="PgR228_g002_t01">
    <property type="protein sequence ID" value="PgR228_g002_t01"/>
    <property type="gene ID" value="PgR228_g002"/>
</dbReference>
<evidence type="ECO:0000313" key="2">
    <source>
        <dbReference type="Proteomes" id="UP000887569"/>
    </source>
</evidence>
<dbReference type="AlphaFoldDB" id="A0A915CJU2"/>
<evidence type="ECO:0000259" key="1">
    <source>
        <dbReference type="Pfam" id="PF00102"/>
    </source>
</evidence>
<dbReference type="GO" id="GO:0004725">
    <property type="term" value="F:protein tyrosine phosphatase activity"/>
    <property type="evidence" value="ECO:0007669"/>
    <property type="project" value="InterPro"/>
</dbReference>
<dbReference type="InterPro" id="IPR000242">
    <property type="entry name" value="PTP_cat"/>
</dbReference>
<name>A0A915CJU2_PARUN</name>
<protein>
    <submittedName>
        <fullName evidence="3">Tyrosine-protein phosphatase domain-containing protein</fullName>
    </submittedName>
</protein>
<dbReference type="InterPro" id="IPR029021">
    <property type="entry name" value="Prot-tyrosine_phosphatase-like"/>
</dbReference>
<organism evidence="2 3">
    <name type="scientific">Parascaris univalens</name>
    <name type="common">Nematode worm</name>
    <dbReference type="NCBI Taxonomy" id="6257"/>
    <lineage>
        <taxon>Eukaryota</taxon>
        <taxon>Metazoa</taxon>
        <taxon>Ecdysozoa</taxon>
        <taxon>Nematoda</taxon>
        <taxon>Chromadorea</taxon>
        <taxon>Rhabditida</taxon>
        <taxon>Spirurina</taxon>
        <taxon>Ascaridomorpha</taxon>
        <taxon>Ascaridoidea</taxon>
        <taxon>Ascarididae</taxon>
        <taxon>Parascaris</taxon>
    </lineage>
</organism>
<evidence type="ECO:0000313" key="3">
    <source>
        <dbReference type="WBParaSite" id="PgR228_g002_t01"/>
    </source>
</evidence>